<name>A0A6J2TWD7_DROLE</name>
<dbReference type="Gene3D" id="3.40.50.150">
    <property type="entry name" value="Vaccinia Virus protein VP39"/>
    <property type="match status" value="1"/>
</dbReference>
<evidence type="ECO:0000313" key="10">
    <source>
        <dbReference type="RefSeq" id="XP_030379207.1"/>
    </source>
</evidence>
<evidence type="ECO:0000256" key="5">
    <source>
        <dbReference type="ARBA" id="ARBA00022490"/>
    </source>
</evidence>
<evidence type="ECO:0000256" key="7">
    <source>
        <dbReference type="ARBA" id="ARBA00022679"/>
    </source>
</evidence>
<dbReference type="RefSeq" id="XP_030379207.1">
    <property type="nucleotide sequence ID" value="XM_030523347.1"/>
</dbReference>
<dbReference type="Pfam" id="PF10294">
    <property type="entry name" value="Methyltransf_16"/>
    <property type="match status" value="1"/>
</dbReference>
<evidence type="ECO:0000256" key="8">
    <source>
        <dbReference type="ARBA" id="ARBA00023242"/>
    </source>
</evidence>
<protein>
    <recommendedName>
        <fullName evidence="4">Calmodulin-lysine N-methyltransferase</fullName>
        <ecNumber evidence="3">2.1.1.60</ecNumber>
    </recommendedName>
</protein>
<evidence type="ECO:0000313" key="9">
    <source>
        <dbReference type="Proteomes" id="UP000504634"/>
    </source>
</evidence>
<dbReference type="GO" id="GO:0005737">
    <property type="term" value="C:cytoplasm"/>
    <property type="evidence" value="ECO:0007669"/>
    <property type="project" value="UniProtKB-SubCell"/>
</dbReference>
<keyword evidence="7" id="KW-0808">Transferase</keyword>
<sequence>MVREKKVDSSCSQEGAKPLLHLATGSNVSLPKPRSGDIARKRWLLLREILRSGFGRGYGFGFGFGFESGGQLTEEQTASVRRFKTFNLLRQVCFEDHWKLKSLGNINNWCTFVMQLNNSVEYSVNIHHLERQLTANDLVGFNNTGNICVWPAEEALAALVLSDLGTYRSKWIMELGGGYTSLAGLMLAKYAEPFAVHLTDGNELSVEDLKRTVRLNELSCYIKCSVLKWQDVAARSPPEQAKIEYILCADCLFFDEARSALIDTIWYYLAPSGEALVMAPRRGRTFDAFREKCLARGFNVEMVTRYHETIWRRHKQLKANSALYDEDLHYPLLLRLSKKTS</sequence>
<dbReference type="GO" id="GO:0005634">
    <property type="term" value="C:nucleus"/>
    <property type="evidence" value="ECO:0007669"/>
    <property type="project" value="UniProtKB-SubCell"/>
</dbReference>
<keyword evidence="8" id="KW-0539">Nucleus</keyword>
<dbReference type="InterPro" id="IPR029063">
    <property type="entry name" value="SAM-dependent_MTases_sf"/>
</dbReference>
<accession>A0A6J2TWD7</accession>
<reference evidence="10" key="1">
    <citation type="submission" date="2025-08" db="UniProtKB">
        <authorList>
            <consortium name="RefSeq"/>
        </authorList>
    </citation>
    <scope>IDENTIFICATION</scope>
    <source>
        <strain evidence="10">11010-0011.00</strain>
        <tissue evidence="10">Whole body</tissue>
    </source>
</reference>
<comment type="subcellular location">
    <subcellularLocation>
        <location evidence="2">Cytoplasm</location>
    </subcellularLocation>
    <subcellularLocation>
        <location evidence="1">Nucleus</location>
    </subcellularLocation>
</comment>
<dbReference type="InterPro" id="IPR025800">
    <property type="entry name" value="CaM-Lys-N-MeTrfase"/>
</dbReference>
<dbReference type="GeneID" id="115627616"/>
<dbReference type="OrthoDB" id="413520at2759"/>
<organism evidence="9 10">
    <name type="scientific">Drosophila lebanonensis</name>
    <name type="common">Fruit fly</name>
    <name type="synonym">Scaptodrosophila lebanonensis</name>
    <dbReference type="NCBI Taxonomy" id="7225"/>
    <lineage>
        <taxon>Eukaryota</taxon>
        <taxon>Metazoa</taxon>
        <taxon>Ecdysozoa</taxon>
        <taxon>Arthropoda</taxon>
        <taxon>Hexapoda</taxon>
        <taxon>Insecta</taxon>
        <taxon>Pterygota</taxon>
        <taxon>Neoptera</taxon>
        <taxon>Endopterygota</taxon>
        <taxon>Diptera</taxon>
        <taxon>Brachycera</taxon>
        <taxon>Muscomorpha</taxon>
        <taxon>Ephydroidea</taxon>
        <taxon>Drosophilidae</taxon>
        <taxon>Scaptodrosophila</taxon>
    </lineage>
</organism>
<dbReference type="SUPFAM" id="SSF53335">
    <property type="entry name" value="S-adenosyl-L-methionine-dependent methyltransferases"/>
    <property type="match status" value="1"/>
</dbReference>
<evidence type="ECO:0000256" key="2">
    <source>
        <dbReference type="ARBA" id="ARBA00004496"/>
    </source>
</evidence>
<dbReference type="Proteomes" id="UP000504634">
    <property type="component" value="Unplaced"/>
</dbReference>
<evidence type="ECO:0000256" key="6">
    <source>
        <dbReference type="ARBA" id="ARBA00022603"/>
    </source>
</evidence>
<dbReference type="EC" id="2.1.1.60" evidence="3"/>
<keyword evidence="5" id="KW-0963">Cytoplasm</keyword>
<dbReference type="GO" id="GO:0018025">
    <property type="term" value="F:calmodulin-lysine N-methyltransferase activity"/>
    <property type="evidence" value="ECO:0007669"/>
    <property type="project" value="UniProtKB-EC"/>
</dbReference>
<dbReference type="GO" id="GO:0032259">
    <property type="term" value="P:methylation"/>
    <property type="evidence" value="ECO:0007669"/>
    <property type="project" value="UniProtKB-KW"/>
</dbReference>
<dbReference type="FunFam" id="3.40.50.150:FF:000344">
    <property type="entry name" value="Blast:Calmodulin-lysine N-methyltransferase"/>
    <property type="match status" value="1"/>
</dbReference>
<dbReference type="PANTHER" id="PTHR13539:SF3">
    <property type="entry name" value="CALMODULIN-LYSINE N-METHYLTRANSFERASE"/>
    <property type="match status" value="1"/>
</dbReference>
<evidence type="ECO:0000256" key="1">
    <source>
        <dbReference type="ARBA" id="ARBA00004123"/>
    </source>
</evidence>
<keyword evidence="9" id="KW-1185">Reference proteome</keyword>
<keyword evidence="6" id="KW-0489">Methyltransferase</keyword>
<dbReference type="AlphaFoldDB" id="A0A6J2TWD7"/>
<evidence type="ECO:0000256" key="3">
    <source>
        <dbReference type="ARBA" id="ARBA00011914"/>
    </source>
</evidence>
<gene>
    <name evidence="10" type="primary">LOC115627616</name>
</gene>
<dbReference type="InterPro" id="IPR019410">
    <property type="entry name" value="Methyltransf_16"/>
</dbReference>
<proteinExistence type="predicted"/>
<dbReference type="PANTHER" id="PTHR13539">
    <property type="entry name" value="CALMODULIN-LYSINE N-METHYLTRANSFERASE"/>
    <property type="match status" value="1"/>
</dbReference>
<evidence type="ECO:0000256" key="4">
    <source>
        <dbReference type="ARBA" id="ARBA00020594"/>
    </source>
</evidence>